<dbReference type="Pfam" id="PF15933">
    <property type="entry name" value="RnlB_antitoxin"/>
    <property type="match status" value="1"/>
</dbReference>
<dbReference type="EMBL" id="SDDQ01000111">
    <property type="protein sequence ID" value="TCZ42430.1"/>
    <property type="molecule type" value="Genomic_DNA"/>
</dbReference>
<sequence length="126" mass="14488">MKINKKYQIEVIKDKDKTLFIVYATDIYSPSEFFSKIESDLKKKKVGGDVFFDLIIPNGGKKDRYVYTSFNGERLTSYILDKVTETDKYKSLSERSASFFKNNFNKINANLLSKATSFALKQGIPI</sequence>
<comment type="caution">
    <text evidence="1">The sequence shown here is derived from an EMBL/GenBank/DDBJ whole genome shotgun (WGS) entry which is preliminary data.</text>
</comment>
<reference evidence="1" key="1">
    <citation type="submission" date="2019-01" db="EMBL/GenBank/DDBJ databases">
        <authorList>
            <person name="Lista F."/>
            <person name="Anselmo A."/>
        </authorList>
    </citation>
    <scope>NUCLEOTIDE SEQUENCE</scope>
    <source>
        <strain evidence="1">5R</strain>
    </source>
</reference>
<evidence type="ECO:0000313" key="1">
    <source>
        <dbReference type="EMBL" id="TCZ42430.1"/>
    </source>
</evidence>
<proteinExistence type="predicted"/>
<dbReference type="InterPro" id="IPR031834">
    <property type="entry name" value="RnlB/LsoB_antitoxin"/>
</dbReference>
<name>A0A483ZEZ7_KLEPN</name>
<gene>
    <name evidence="1" type="ORF">ETH65_27655</name>
</gene>
<accession>A0A483ZEZ7</accession>
<organism evidence="1">
    <name type="scientific">Klebsiella pneumoniae</name>
    <dbReference type="NCBI Taxonomy" id="573"/>
    <lineage>
        <taxon>Bacteria</taxon>
        <taxon>Pseudomonadati</taxon>
        <taxon>Pseudomonadota</taxon>
        <taxon>Gammaproteobacteria</taxon>
        <taxon>Enterobacterales</taxon>
        <taxon>Enterobacteriaceae</taxon>
        <taxon>Klebsiella/Raoultella group</taxon>
        <taxon>Klebsiella</taxon>
        <taxon>Klebsiella pneumoniae complex</taxon>
    </lineage>
</organism>
<dbReference type="AlphaFoldDB" id="A0A483ZEZ7"/>
<dbReference type="RefSeq" id="WP_105177772.1">
    <property type="nucleotide sequence ID" value="NZ_BIID01000057.1"/>
</dbReference>
<protein>
    <submittedName>
        <fullName evidence="1">Antitoxin LsoB</fullName>
    </submittedName>
</protein>